<protein>
    <submittedName>
        <fullName evidence="1">Quinol monooxygenase YgiN</fullName>
    </submittedName>
</protein>
<evidence type="ECO:0000313" key="1">
    <source>
        <dbReference type="EMBL" id="TDW54454.1"/>
    </source>
</evidence>
<dbReference type="RefSeq" id="WP_134111179.1">
    <property type="nucleotide sequence ID" value="NZ_SODP01000005.1"/>
</dbReference>
<dbReference type="GO" id="GO:0004497">
    <property type="term" value="F:monooxygenase activity"/>
    <property type="evidence" value="ECO:0007669"/>
    <property type="project" value="UniProtKB-KW"/>
</dbReference>
<dbReference type="EMBL" id="SODP01000005">
    <property type="protein sequence ID" value="TDW54454.1"/>
    <property type="molecule type" value="Genomic_DNA"/>
</dbReference>
<dbReference type="Gene3D" id="3.30.70.100">
    <property type="match status" value="1"/>
</dbReference>
<comment type="caution">
    <text evidence="1">The sequence shown here is derived from an EMBL/GenBank/DDBJ whole genome shotgun (WGS) entry which is preliminary data.</text>
</comment>
<dbReference type="SUPFAM" id="SSF54909">
    <property type="entry name" value="Dimeric alpha+beta barrel"/>
    <property type="match status" value="1"/>
</dbReference>
<keyword evidence="1" id="KW-0560">Oxidoreductase</keyword>
<organism evidence="1 2">
    <name type="scientific">Kribbella pratensis</name>
    <dbReference type="NCBI Taxonomy" id="2512112"/>
    <lineage>
        <taxon>Bacteria</taxon>
        <taxon>Bacillati</taxon>
        <taxon>Actinomycetota</taxon>
        <taxon>Actinomycetes</taxon>
        <taxon>Propionibacteriales</taxon>
        <taxon>Kribbellaceae</taxon>
        <taxon>Kribbella</taxon>
    </lineage>
</organism>
<keyword evidence="2" id="KW-1185">Reference proteome</keyword>
<evidence type="ECO:0000313" key="2">
    <source>
        <dbReference type="Proteomes" id="UP000295146"/>
    </source>
</evidence>
<dbReference type="AlphaFoldDB" id="A0A4R8BJ68"/>
<name>A0A4R8BJ68_9ACTN</name>
<dbReference type="OrthoDB" id="9804891at2"/>
<accession>A0A4R8BJ68</accession>
<reference evidence="1 2" key="1">
    <citation type="submission" date="2019-03" db="EMBL/GenBank/DDBJ databases">
        <title>Genomic Encyclopedia of Type Strains, Phase III (KMG-III): the genomes of soil and plant-associated and newly described type strains.</title>
        <authorList>
            <person name="Whitman W."/>
        </authorList>
    </citation>
    <scope>NUCLEOTIDE SEQUENCE [LARGE SCALE GENOMIC DNA]</scope>
    <source>
        <strain evidence="1 2">VKM Ac-2573</strain>
    </source>
</reference>
<dbReference type="InterPro" id="IPR011008">
    <property type="entry name" value="Dimeric_a/b-barrel"/>
</dbReference>
<sequence>MTDAPSVGLLVTMEAKPGRESDVEKFLESGRALADEEPATTAWFAFRLSESTFGIYDVFPDEDGRQAHLNGKVAEALMAQAPDLFTGSPAIQTVDVLASKLP</sequence>
<dbReference type="Proteomes" id="UP000295146">
    <property type="component" value="Unassembled WGS sequence"/>
</dbReference>
<gene>
    <name evidence="1" type="ORF">EV653_7771</name>
</gene>
<proteinExistence type="predicted"/>
<keyword evidence="1" id="KW-0503">Monooxygenase</keyword>